<sequence>MNDINSPHHPLYFHPNDHPRLLLISKKLLGSINYNTWKRSMLIALSAKNKLKLVNVSEQIGNNLTIINSASALWNELSERYSQLDGHRIYQLANKIVDLKQTNCTIKIYYHKLNGLWDELDAIEAPYACTSAKAYTMLRQEEKQKETQKQHLNTPIDLNTYRSSNPYSHNTSQTNNNPAHLNNHSNTQTDRRGTFRKGVFCGHCKKEGHHKEECYKLLGYPVVNMVTGETSNNGEPSSIQTSPLDSASTFTTNKSLVYARMDELHNQLNQVLMMMQTNQSKSPGTFMPHV</sequence>
<dbReference type="EMBL" id="BKCJ010575742">
    <property type="protein sequence ID" value="GFB20834.1"/>
    <property type="molecule type" value="Genomic_DNA"/>
</dbReference>
<dbReference type="SUPFAM" id="SSF57756">
    <property type="entry name" value="Retrovirus zinc finger-like domains"/>
    <property type="match status" value="1"/>
</dbReference>
<feature type="compositionally biased region" description="Low complexity" evidence="1">
    <location>
        <begin position="175"/>
        <end position="186"/>
    </location>
</feature>
<feature type="region of interest" description="Disordered" evidence="1">
    <location>
        <begin position="140"/>
        <end position="192"/>
    </location>
</feature>
<organism evidence="3">
    <name type="scientific">Tanacetum cinerariifolium</name>
    <name type="common">Dalmatian daisy</name>
    <name type="synonym">Chrysanthemum cinerariifolium</name>
    <dbReference type="NCBI Taxonomy" id="118510"/>
    <lineage>
        <taxon>Eukaryota</taxon>
        <taxon>Viridiplantae</taxon>
        <taxon>Streptophyta</taxon>
        <taxon>Embryophyta</taxon>
        <taxon>Tracheophyta</taxon>
        <taxon>Spermatophyta</taxon>
        <taxon>Magnoliopsida</taxon>
        <taxon>eudicotyledons</taxon>
        <taxon>Gunneridae</taxon>
        <taxon>Pentapetalae</taxon>
        <taxon>asterids</taxon>
        <taxon>campanulids</taxon>
        <taxon>Asterales</taxon>
        <taxon>Asteraceae</taxon>
        <taxon>Asteroideae</taxon>
        <taxon>Anthemideae</taxon>
        <taxon>Anthemidinae</taxon>
        <taxon>Tanacetum</taxon>
    </lineage>
</organism>
<feature type="compositionally biased region" description="Polar residues" evidence="1">
    <location>
        <begin position="151"/>
        <end position="174"/>
    </location>
</feature>
<dbReference type="InterPro" id="IPR029472">
    <property type="entry name" value="Copia-like_N"/>
</dbReference>
<accession>A0A699L5W0</accession>
<reference evidence="3" key="1">
    <citation type="journal article" date="2019" name="Sci. Rep.">
        <title>Draft genome of Tanacetum cinerariifolium, the natural source of mosquito coil.</title>
        <authorList>
            <person name="Yamashiro T."/>
            <person name="Shiraishi A."/>
            <person name="Satake H."/>
            <person name="Nakayama K."/>
        </authorList>
    </citation>
    <scope>NUCLEOTIDE SEQUENCE</scope>
</reference>
<dbReference type="PANTHER" id="PTHR37610">
    <property type="entry name" value="CCHC-TYPE DOMAIN-CONTAINING PROTEIN"/>
    <property type="match status" value="1"/>
</dbReference>
<feature type="non-terminal residue" evidence="3">
    <location>
        <position position="290"/>
    </location>
</feature>
<protein>
    <recommendedName>
        <fullName evidence="2">Retrotransposon Copia-like N-terminal domain-containing protein</fullName>
    </recommendedName>
</protein>
<dbReference type="Pfam" id="PF14244">
    <property type="entry name" value="Retrotran_gag_3"/>
    <property type="match status" value="1"/>
</dbReference>
<proteinExistence type="predicted"/>
<dbReference type="PANTHER" id="PTHR37610:SF40">
    <property type="entry name" value="OS01G0909600 PROTEIN"/>
    <property type="match status" value="1"/>
</dbReference>
<dbReference type="GO" id="GO:0008270">
    <property type="term" value="F:zinc ion binding"/>
    <property type="evidence" value="ECO:0007669"/>
    <property type="project" value="InterPro"/>
</dbReference>
<gene>
    <name evidence="3" type="ORF">Tci_692805</name>
</gene>
<dbReference type="GO" id="GO:0003676">
    <property type="term" value="F:nucleic acid binding"/>
    <property type="evidence" value="ECO:0007669"/>
    <property type="project" value="InterPro"/>
</dbReference>
<comment type="caution">
    <text evidence="3">The sequence shown here is derived from an EMBL/GenBank/DDBJ whole genome shotgun (WGS) entry which is preliminary data.</text>
</comment>
<evidence type="ECO:0000256" key="1">
    <source>
        <dbReference type="SAM" id="MobiDB-lite"/>
    </source>
</evidence>
<dbReference type="AlphaFoldDB" id="A0A699L5W0"/>
<feature type="compositionally biased region" description="Basic and acidic residues" evidence="1">
    <location>
        <begin position="140"/>
        <end position="149"/>
    </location>
</feature>
<name>A0A699L5W0_TANCI</name>
<evidence type="ECO:0000259" key="2">
    <source>
        <dbReference type="Pfam" id="PF14244"/>
    </source>
</evidence>
<dbReference type="InterPro" id="IPR036875">
    <property type="entry name" value="Znf_CCHC_sf"/>
</dbReference>
<evidence type="ECO:0000313" key="3">
    <source>
        <dbReference type="EMBL" id="GFB20834.1"/>
    </source>
</evidence>
<feature type="domain" description="Retrotransposon Copia-like N-terminal" evidence="2">
    <location>
        <begin position="14"/>
        <end position="57"/>
    </location>
</feature>